<dbReference type="Proteomes" id="UP000678393">
    <property type="component" value="Unassembled WGS sequence"/>
</dbReference>
<dbReference type="Pfam" id="PF13843">
    <property type="entry name" value="DDE_Tnp_1_7"/>
    <property type="match status" value="1"/>
</dbReference>
<dbReference type="OrthoDB" id="9985837at2759"/>
<dbReference type="PANTHER" id="PTHR46599">
    <property type="entry name" value="PIGGYBAC TRANSPOSABLE ELEMENT-DERIVED PROTEIN 4"/>
    <property type="match status" value="1"/>
</dbReference>
<evidence type="ECO:0000256" key="1">
    <source>
        <dbReference type="SAM" id="MobiDB-lite"/>
    </source>
</evidence>
<gene>
    <name evidence="3" type="ORF">CUNI_LOCUS20120</name>
</gene>
<protein>
    <recommendedName>
        <fullName evidence="2">PiggyBac transposable element-derived protein domain-containing protein</fullName>
    </recommendedName>
</protein>
<organism evidence="3 4">
    <name type="scientific">Candidula unifasciata</name>
    <dbReference type="NCBI Taxonomy" id="100452"/>
    <lineage>
        <taxon>Eukaryota</taxon>
        <taxon>Metazoa</taxon>
        <taxon>Spiralia</taxon>
        <taxon>Lophotrochozoa</taxon>
        <taxon>Mollusca</taxon>
        <taxon>Gastropoda</taxon>
        <taxon>Heterobranchia</taxon>
        <taxon>Euthyneura</taxon>
        <taxon>Panpulmonata</taxon>
        <taxon>Eupulmonata</taxon>
        <taxon>Stylommatophora</taxon>
        <taxon>Helicina</taxon>
        <taxon>Helicoidea</taxon>
        <taxon>Geomitridae</taxon>
        <taxon>Candidula</taxon>
    </lineage>
</organism>
<evidence type="ECO:0000313" key="3">
    <source>
        <dbReference type="EMBL" id="CAG5134562.1"/>
    </source>
</evidence>
<proteinExistence type="predicted"/>
<sequence length="566" mass="63781">MEAIYSEIFMDSDSDDEILGVTAADISREVDMSGDVSEGSSVSSVSDSSDEEDEVVSGRAPSGYNHSWLRDFSEVVGPIGLPDNICEVDMFRLFITDDILNMLVTETNRYQGQVRAKKGADASLSHSFKKWKEVTADDMRSFIAVTLLMGLAPRSSYDLYWTTESLLEMPGFREIMSRNRFQAIMSFLHLVDNTTAVPRGNPGYSKAFKIRPFVDALLPLVDESMIAFKGRTNLMQYMPTMKPSKWGMKAWALADSKTGYLWNWQLYLGKEDTHDPTQGLAHRVVTSLVAPLYGKGHVVYMDNFFSSPVLFKELAVNQTGACGTLRSNRRGVPAAVKAAKPKAGEHPITARDDNLLYISWCDKRPLNLITTAHDDNTFENRVRSKHHAANVRVVTKPCAVESYTRHMGGVDRLDKQLTCYLLAHRTCKWWKKIYFYLLEACFVNSLVLWRAKYPGRVKAEKFRVQVARGLLALNQPRASSSFHGRRASNPPARISAIHYPALNPKRLKTGKHALGDCAVCSDRHKKRHQTTYVCATCHVSLCPHPCFGRYHSLVNYKIDCCEELHD</sequence>
<dbReference type="EMBL" id="CAJHNH020007334">
    <property type="protein sequence ID" value="CAG5134562.1"/>
    <property type="molecule type" value="Genomic_DNA"/>
</dbReference>
<keyword evidence="4" id="KW-1185">Reference proteome</keyword>
<evidence type="ECO:0000259" key="2">
    <source>
        <dbReference type="Pfam" id="PF13843"/>
    </source>
</evidence>
<dbReference type="AlphaFoldDB" id="A0A8S4A2J0"/>
<dbReference type="PANTHER" id="PTHR46599:SF3">
    <property type="entry name" value="PIGGYBAC TRANSPOSABLE ELEMENT-DERIVED PROTEIN 4"/>
    <property type="match status" value="1"/>
</dbReference>
<name>A0A8S4A2J0_9EUPU</name>
<dbReference type="InterPro" id="IPR029526">
    <property type="entry name" value="PGBD"/>
</dbReference>
<reference evidence="3" key="1">
    <citation type="submission" date="2021-04" db="EMBL/GenBank/DDBJ databases">
        <authorList>
            <consortium name="Molecular Ecology Group"/>
        </authorList>
    </citation>
    <scope>NUCLEOTIDE SEQUENCE</scope>
</reference>
<comment type="caution">
    <text evidence="3">The sequence shown here is derived from an EMBL/GenBank/DDBJ whole genome shotgun (WGS) entry which is preliminary data.</text>
</comment>
<evidence type="ECO:0000313" key="4">
    <source>
        <dbReference type="Proteomes" id="UP000678393"/>
    </source>
</evidence>
<feature type="region of interest" description="Disordered" evidence="1">
    <location>
        <begin position="30"/>
        <end position="59"/>
    </location>
</feature>
<feature type="compositionally biased region" description="Low complexity" evidence="1">
    <location>
        <begin position="33"/>
        <end position="47"/>
    </location>
</feature>
<accession>A0A8S4A2J0</accession>
<feature type="domain" description="PiggyBac transposable element-derived protein" evidence="2">
    <location>
        <begin position="87"/>
        <end position="445"/>
    </location>
</feature>